<proteinExistence type="predicted"/>
<comment type="subcellular location">
    <subcellularLocation>
        <location evidence="1">Cytoplasm</location>
    </subcellularLocation>
</comment>
<dbReference type="PANTHER" id="PTHR23425">
    <property type="entry name" value="NUCLEOPORIN AMO1-LIKE"/>
    <property type="match status" value="1"/>
</dbReference>
<keyword evidence="10" id="KW-1185">Reference proteome</keyword>
<keyword evidence="5" id="KW-0863">Zinc-finger</keyword>
<keyword evidence="7" id="KW-0391">Immunity</keyword>
<dbReference type="OrthoDB" id="2423195at2759"/>
<evidence type="ECO:0000256" key="5">
    <source>
        <dbReference type="ARBA" id="ARBA00022771"/>
    </source>
</evidence>
<dbReference type="InterPro" id="IPR000967">
    <property type="entry name" value="Znf_NFX1"/>
</dbReference>
<dbReference type="InterPro" id="IPR027417">
    <property type="entry name" value="P-loop_NTPase"/>
</dbReference>
<evidence type="ECO:0000256" key="7">
    <source>
        <dbReference type="ARBA" id="ARBA00022859"/>
    </source>
</evidence>
<evidence type="ECO:0000256" key="3">
    <source>
        <dbReference type="ARBA" id="ARBA00022723"/>
    </source>
</evidence>
<dbReference type="Proteomes" id="UP000663879">
    <property type="component" value="Unassembled WGS sequence"/>
</dbReference>
<evidence type="ECO:0000256" key="1">
    <source>
        <dbReference type="ARBA" id="ARBA00004496"/>
    </source>
</evidence>
<dbReference type="AlphaFoldDB" id="A0A814HZL1"/>
<accession>A0A814HZL1</accession>
<feature type="non-terminal residue" evidence="9">
    <location>
        <position position="1"/>
    </location>
</feature>
<dbReference type="Gene3D" id="3.40.50.300">
    <property type="entry name" value="P-loop containing nucleotide triphosphate hydrolases"/>
    <property type="match status" value="1"/>
</dbReference>
<dbReference type="InterPro" id="IPR046439">
    <property type="entry name" value="ZF_RZ_dom"/>
</dbReference>
<dbReference type="GO" id="GO:0008270">
    <property type="term" value="F:zinc ion binding"/>
    <property type="evidence" value="ECO:0007669"/>
    <property type="project" value="UniProtKB-KW"/>
</dbReference>
<dbReference type="GO" id="GO:0005634">
    <property type="term" value="C:nucleus"/>
    <property type="evidence" value="ECO:0007669"/>
    <property type="project" value="InterPro"/>
</dbReference>
<dbReference type="GO" id="GO:0002376">
    <property type="term" value="P:immune system process"/>
    <property type="evidence" value="ECO:0007669"/>
    <property type="project" value="UniProtKB-KW"/>
</dbReference>
<comment type="caution">
    <text evidence="9">The sequence shown here is derived from an EMBL/GenBank/DDBJ whole genome shotgun (WGS) entry which is preliminary data.</text>
</comment>
<evidence type="ECO:0000313" key="9">
    <source>
        <dbReference type="EMBL" id="CAF1016198.1"/>
    </source>
</evidence>
<keyword evidence="2" id="KW-0963">Cytoplasm</keyword>
<evidence type="ECO:0000259" key="8">
    <source>
        <dbReference type="PROSITE" id="PS51981"/>
    </source>
</evidence>
<keyword evidence="6" id="KW-0862">Zinc</keyword>
<name>A0A814HZL1_9BILA</name>
<evidence type="ECO:0000256" key="2">
    <source>
        <dbReference type="ARBA" id="ARBA00022490"/>
    </source>
</evidence>
<evidence type="ECO:0000313" key="10">
    <source>
        <dbReference type="Proteomes" id="UP000663879"/>
    </source>
</evidence>
<protein>
    <recommendedName>
        <fullName evidence="8">RZ-type domain-containing protein</fullName>
    </recommendedName>
</protein>
<dbReference type="EMBL" id="CAJNOC010004287">
    <property type="protein sequence ID" value="CAF1016198.1"/>
    <property type="molecule type" value="Genomic_DNA"/>
</dbReference>
<dbReference type="PANTHER" id="PTHR23425:SF8">
    <property type="entry name" value="NUCLEOPORIN AMO1-LIKE"/>
    <property type="match status" value="1"/>
</dbReference>
<keyword evidence="3" id="KW-0479">Metal-binding</keyword>
<dbReference type="GO" id="GO:0005737">
    <property type="term" value="C:cytoplasm"/>
    <property type="evidence" value="ECO:0007669"/>
    <property type="project" value="UniProtKB-SubCell"/>
</dbReference>
<evidence type="ECO:0000256" key="6">
    <source>
        <dbReference type="ARBA" id="ARBA00022833"/>
    </source>
</evidence>
<organism evidence="9 10">
    <name type="scientific">Brachionus calyciflorus</name>
    <dbReference type="NCBI Taxonomy" id="104777"/>
    <lineage>
        <taxon>Eukaryota</taxon>
        <taxon>Metazoa</taxon>
        <taxon>Spiralia</taxon>
        <taxon>Gnathifera</taxon>
        <taxon>Rotifera</taxon>
        <taxon>Eurotatoria</taxon>
        <taxon>Monogononta</taxon>
        <taxon>Pseudotrocha</taxon>
        <taxon>Ploima</taxon>
        <taxon>Brachionidae</taxon>
        <taxon>Brachionus</taxon>
    </lineage>
</organism>
<reference evidence="9" key="1">
    <citation type="submission" date="2021-02" db="EMBL/GenBank/DDBJ databases">
        <authorList>
            <person name="Nowell W R."/>
        </authorList>
    </citation>
    <scope>NUCLEOTIDE SEQUENCE</scope>
    <source>
        <strain evidence="9">Ploen Becks lab</strain>
    </source>
</reference>
<dbReference type="Pfam" id="PF20173">
    <property type="entry name" value="ZnF_RZ-type"/>
    <property type="match status" value="1"/>
</dbReference>
<dbReference type="PROSITE" id="PS51981">
    <property type="entry name" value="ZF_RZ"/>
    <property type="match status" value="1"/>
</dbReference>
<evidence type="ECO:0000256" key="4">
    <source>
        <dbReference type="ARBA" id="ARBA00022737"/>
    </source>
</evidence>
<feature type="domain" description="RZ-type" evidence="8">
    <location>
        <begin position="651"/>
        <end position="723"/>
    </location>
</feature>
<dbReference type="SMART" id="SM00438">
    <property type="entry name" value="ZnF_NFX"/>
    <property type="match status" value="4"/>
</dbReference>
<sequence length="733" mass="84237">PDGKIGFLSIKNRVCVALSRARHGFYTIGNLNFISQSEKGNLWSDLIKTLKENNNYGHSLTATCGSHPQHDMEISKPEHFDQRPDGGCLLPCGYRLKCGHVCSKKCHGNYDQDHLKFECMKNCDKPMERCGHLCKQVCSSEHKCDKCGLMMDKTIEQCGHIVKLRCDQEPLRTRCTHPCENYLECGHKCTKMCRDIDCGKCMTKIEVVSPCKHSSTIQVFCSDPHWTFKTKCSKPCREILECGHRCIGTCGQCYGGLIHVNCSQNCDRMLFCGHKCSVPCSKQCQPCQKECKNKCKHSKCPRNCSDPCAPCLEKCTNKCKHSKCFKTCDEFCDRKPCDEPCDKLLKCGHPCIGLCGEKCFNWCRICHKNKVNEIFFGTEDEPDAKFIRLDDCGHILEVSGLDEWIYSRFSDENNNNQNNKENTIQLPECPKCKSQIRISSRYSNIIKQQLNSIEQIKLKYYGDEKENRLFREKLIEEVKQFYNEKNQNNYFDINFLKLILEKLEKKNEILSFNSLAALQNTWSIYINLKKIKDLCLKKGLDKFSEQMQNMEFESNKIMNMLVDNNKVNFFRDGQRLNDLTREIERISFLTEYYKLKNLSKKIINNESLRAAVLLYETEEILIKLLTKFDEKVKAQVEKNFSKLSQLLNTEITKEERMMIVKAIGLGLGHWYKCPNGHVYCIGECGGAMQRAKCPECKADIGGQDHTVTSGNQLASEMDGATRPAWPTALNYND</sequence>
<keyword evidence="4" id="KW-0677">Repeat</keyword>
<gene>
    <name evidence="9" type="ORF">OXX778_LOCUS17142</name>
</gene>